<dbReference type="AlphaFoldDB" id="A0A6A6T6X1"/>
<evidence type="ECO:0000256" key="1">
    <source>
        <dbReference type="SAM" id="MobiDB-lite"/>
    </source>
</evidence>
<evidence type="ECO:0000313" key="2">
    <source>
        <dbReference type="EMBL" id="KAF2654961.1"/>
    </source>
</evidence>
<feature type="region of interest" description="Disordered" evidence="1">
    <location>
        <begin position="409"/>
        <end position="483"/>
    </location>
</feature>
<name>A0A6A6T6X1_9PLEO</name>
<proteinExistence type="predicted"/>
<sequence>MKTTAQPERRPSISERILKLAVWFARPGLTFPEPTPTQRQLPPTQRELPSFHWKPLQEPIKAARKTRDQSPIKYATWPPSKSETRSQPNHDRDVSAPLAELAPEDRADTPAPWAREPSLPKESGNPISPLYAAALHNTYRVANCQNKPFMDSLAHVSIQRYRRNRKPSSSSSKSQPTAVLVASLICDTDTPFHVRCPPTSASSTLPTLTTPRHSLCLTKGILENVTLTRMTTGQPHPARHPHLYPRTGDLRGYFHTQRHAHKLRAKQLDLRISLRRANRMLVNAFMAQREAYMDREELAASEYAAFMLADKKLLWIGADPANQELKAREEAVLWMVLSSMLGAEWEWDETYEREGKGSGAMCGVKGGFVMKEEDRRKWEEEEKKRIERWREAGWVDKELERIGWIMRKEEGESSKQSGNGGRGKRGGDPAYGELALLDLDDDADDRNEDRDRARGASGRKQRYKKRSGNMGQALAALRKTKGR</sequence>
<feature type="region of interest" description="Disordered" evidence="1">
    <location>
        <begin position="28"/>
        <end position="125"/>
    </location>
</feature>
<reference evidence="2" key="1">
    <citation type="journal article" date="2020" name="Stud. Mycol.">
        <title>101 Dothideomycetes genomes: a test case for predicting lifestyles and emergence of pathogens.</title>
        <authorList>
            <person name="Haridas S."/>
            <person name="Albert R."/>
            <person name="Binder M."/>
            <person name="Bloem J."/>
            <person name="Labutti K."/>
            <person name="Salamov A."/>
            <person name="Andreopoulos B."/>
            <person name="Baker S."/>
            <person name="Barry K."/>
            <person name="Bills G."/>
            <person name="Bluhm B."/>
            <person name="Cannon C."/>
            <person name="Castanera R."/>
            <person name="Culley D."/>
            <person name="Daum C."/>
            <person name="Ezra D."/>
            <person name="Gonzalez J."/>
            <person name="Henrissat B."/>
            <person name="Kuo A."/>
            <person name="Liang C."/>
            <person name="Lipzen A."/>
            <person name="Lutzoni F."/>
            <person name="Magnuson J."/>
            <person name="Mondo S."/>
            <person name="Nolan M."/>
            <person name="Ohm R."/>
            <person name="Pangilinan J."/>
            <person name="Park H.-J."/>
            <person name="Ramirez L."/>
            <person name="Alfaro M."/>
            <person name="Sun H."/>
            <person name="Tritt A."/>
            <person name="Yoshinaga Y."/>
            <person name="Zwiers L.-H."/>
            <person name="Turgeon B."/>
            <person name="Goodwin S."/>
            <person name="Spatafora J."/>
            <person name="Crous P."/>
            <person name="Grigoriev I."/>
        </authorList>
    </citation>
    <scope>NUCLEOTIDE SEQUENCE</scope>
    <source>
        <strain evidence="2">CBS 122681</strain>
    </source>
</reference>
<dbReference type="Proteomes" id="UP000799324">
    <property type="component" value="Unassembled WGS sequence"/>
</dbReference>
<accession>A0A6A6T6X1</accession>
<evidence type="ECO:0000313" key="3">
    <source>
        <dbReference type="Proteomes" id="UP000799324"/>
    </source>
</evidence>
<feature type="compositionally biased region" description="Low complexity" evidence="1">
    <location>
        <begin position="36"/>
        <end position="47"/>
    </location>
</feature>
<dbReference type="EMBL" id="MU004356">
    <property type="protein sequence ID" value="KAF2654961.1"/>
    <property type="molecule type" value="Genomic_DNA"/>
</dbReference>
<organism evidence="2 3">
    <name type="scientific">Lophiostoma macrostomum CBS 122681</name>
    <dbReference type="NCBI Taxonomy" id="1314788"/>
    <lineage>
        <taxon>Eukaryota</taxon>
        <taxon>Fungi</taxon>
        <taxon>Dikarya</taxon>
        <taxon>Ascomycota</taxon>
        <taxon>Pezizomycotina</taxon>
        <taxon>Dothideomycetes</taxon>
        <taxon>Pleosporomycetidae</taxon>
        <taxon>Pleosporales</taxon>
        <taxon>Lophiostomataceae</taxon>
        <taxon>Lophiostoma</taxon>
    </lineage>
</organism>
<feature type="compositionally biased region" description="Basic residues" evidence="1">
    <location>
        <begin position="457"/>
        <end position="467"/>
    </location>
</feature>
<feature type="compositionally biased region" description="Basic and acidic residues" evidence="1">
    <location>
        <begin position="82"/>
        <end position="94"/>
    </location>
</feature>
<gene>
    <name evidence="2" type="ORF">K491DRAFT_446845</name>
</gene>
<keyword evidence="3" id="KW-1185">Reference proteome</keyword>
<protein>
    <submittedName>
        <fullName evidence="2">Uncharacterized protein</fullName>
    </submittedName>
</protein>